<dbReference type="InterPro" id="IPR037066">
    <property type="entry name" value="Plug_dom_sf"/>
</dbReference>
<dbReference type="Pfam" id="PF13715">
    <property type="entry name" value="CarbopepD_reg_2"/>
    <property type="match status" value="1"/>
</dbReference>
<dbReference type="InterPro" id="IPR012910">
    <property type="entry name" value="Plug_dom"/>
</dbReference>
<evidence type="ECO:0000256" key="6">
    <source>
        <dbReference type="ARBA" id="ARBA00023237"/>
    </source>
</evidence>
<evidence type="ECO:0000313" key="10">
    <source>
        <dbReference type="EMBL" id="KAB5487517.1"/>
    </source>
</evidence>
<dbReference type="Proteomes" id="UP000319204">
    <property type="component" value="Unassembled WGS sequence"/>
</dbReference>
<dbReference type="Pfam" id="PF07715">
    <property type="entry name" value="Plug"/>
    <property type="match status" value="1"/>
</dbReference>
<dbReference type="NCBIfam" id="TIGR04056">
    <property type="entry name" value="OMP_RagA_SusC"/>
    <property type="match status" value="1"/>
</dbReference>
<dbReference type="OrthoDB" id="9768177at2"/>
<keyword evidence="4 7" id="KW-0812">Transmembrane</keyword>
<dbReference type="Gene3D" id="2.170.130.10">
    <property type="entry name" value="TonB-dependent receptor, plug domain"/>
    <property type="match status" value="1"/>
</dbReference>
<keyword evidence="6 7" id="KW-0998">Cell outer membrane</keyword>
<evidence type="ECO:0000256" key="8">
    <source>
        <dbReference type="SAM" id="SignalP"/>
    </source>
</evidence>
<evidence type="ECO:0000259" key="9">
    <source>
        <dbReference type="Pfam" id="PF07715"/>
    </source>
</evidence>
<accession>A0A5N5IP20</accession>
<evidence type="ECO:0000256" key="4">
    <source>
        <dbReference type="ARBA" id="ARBA00022692"/>
    </source>
</evidence>
<evidence type="ECO:0000256" key="3">
    <source>
        <dbReference type="ARBA" id="ARBA00022452"/>
    </source>
</evidence>
<evidence type="ECO:0000256" key="1">
    <source>
        <dbReference type="ARBA" id="ARBA00004571"/>
    </source>
</evidence>
<dbReference type="InterPro" id="IPR039426">
    <property type="entry name" value="TonB-dep_rcpt-like"/>
</dbReference>
<feature type="domain" description="TonB-dependent receptor plug" evidence="9">
    <location>
        <begin position="115"/>
        <end position="221"/>
    </location>
</feature>
<proteinExistence type="inferred from homology"/>
<keyword evidence="2 7" id="KW-0813">Transport</keyword>
<dbReference type="Gene3D" id="2.60.40.1120">
    <property type="entry name" value="Carboxypeptidase-like, regulatory domain"/>
    <property type="match status" value="1"/>
</dbReference>
<dbReference type="Gene3D" id="2.40.170.20">
    <property type="entry name" value="TonB-dependent receptor, beta-barrel domain"/>
    <property type="match status" value="1"/>
</dbReference>
<dbReference type="PROSITE" id="PS52016">
    <property type="entry name" value="TONB_DEPENDENT_REC_3"/>
    <property type="match status" value="1"/>
</dbReference>
<dbReference type="NCBIfam" id="TIGR04057">
    <property type="entry name" value="SusC_RagA_signa"/>
    <property type="match status" value="1"/>
</dbReference>
<feature type="signal peptide" evidence="8">
    <location>
        <begin position="1"/>
        <end position="22"/>
    </location>
</feature>
<name>A0A5N5IP20_9FLAO</name>
<evidence type="ECO:0000256" key="7">
    <source>
        <dbReference type="PROSITE-ProRule" id="PRU01360"/>
    </source>
</evidence>
<evidence type="ECO:0000256" key="2">
    <source>
        <dbReference type="ARBA" id="ARBA00022448"/>
    </source>
</evidence>
<dbReference type="AlphaFoldDB" id="A0A5N5IP20"/>
<dbReference type="InterPro" id="IPR023996">
    <property type="entry name" value="TonB-dep_OMP_SusC/RagA"/>
</dbReference>
<gene>
    <name evidence="10" type="ORF">FOT42_011175</name>
</gene>
<dbReference type="InterPro" id="IPR023997">
    <property type="entry name" value="TonB-dep_OMP_SusC/RagA_CS"/>
</dbReference>
<comment type="subcellular location">
    <subcellularLocation>
        <location evidence="1 7">Cell outer membrane</location>
        <topology evidence="1 7">Multi-pass membrane protein</topology>
    </subcellularLocation>
</comment>
<evidence type="ECO:0000313" key="11">
    <source>
        <dbReference type="Proteomes" id="UP000319204"/>
    </source>
</evidence>
<keyword evidence="10" id="KW-0675">Receptor</keyword>
<protein>
    <submittedName>
        <fullName evidence="10">TonB-dependent receptor</fullName>
    </submittedName>
</protein>
<dbReference type="RefSeq" id="WP_151890661.1">
    <property type="nucleotide sequence ID" value="NZ_VNIK02000007.1"/>
</dbReference>
<feature type="chain" id="PRO_5024432916" evidence="8">
    <location>
        <begin position="23"/>
        <end position="1017"/>
    </location>
</feature>
<dbReference type="EMBL" id="VNIK02000007">
    <property type="protein sequence ID" value="KAB5487517.1"/>
    <property type="molecule type" value="Genomic_DNA"/>
</dbReference>
<keyword evidence="8" id="KW-0732">Signal</keyword>
<dbReference type="InterPro" id="IPR008969">
    <property type="entry name" value="CarboxyPept-like_regulatory"/>
</dbReference>
<comment type="caution">
    <text evidence="10">The sequence shown here is derived from an EMBL/GenBank/DDBJ whole genome shotgun (WGS) entry which is preliminary data.</text>
</comment>
<reference evidence="10" key="1">
    <citation type="submission" date="2019-10" db="EMBL/GenBank/DDBJ databases">
        <title>Muricauda hadale sp. nov., a piezophilic bacterium isolated from hadopelagic water of the Mariana Trench.</title>
        <authorList>
            <person name="Wei Y."/>
        </authorList>
    </citation>
    <scope>NUCLEOTIDE SEQUENCE [LARGE SCALE GENOMIC DNA]</scope>
    <source>
        <strain evidence="10">MT-229</strain>
    </source>
</reference>
<evidence type="ECO:0000256" key="5">
    <source>
        <dbReference type="ARBA" id="ARBA00023136"/>
    </source>
</evidence>
<keyword evidence="3 7" id="KW-1134">Transmembrane beta strand</keyword>
<sequence>MKSNLNVFILLIWSCFSFHAMAQELKIAGEVLDEEGVPLAGVTVGIKDTNQGAITDFDGHFQLDVPSQNSILVFSSMGFKTTEVTVGSSKNLRIVLETDTYALDEVVAIGYGRAKKKDLSGSIATVEGDVLAKRNTTQVAQALQGTMPGVMVTRSNSQPGASATIRVRGITTIGDSDPLIIVDGVPVASINDVNAADIQDISVLKDAASASIYGARAAAGVVLITTKRARTQKSSLTYNVTYGIDKPTSFPDMVGVKRYLEMINEFTWNDAGNPEGGEYSLYTEEEVNNWDALHQDNPNQYPLTDWTDLMINDYAPRSSHNLSFASGNENFRTRASLNYEQVDALYDHNSFERIMTRVNNEFTISKKLKANVDLSYIYEVRKAPTIDPVVSAQRYPDIFAAQWDDGRIGMGQNGFNTYARLHYGGFDNVWRNKLNARLSLAYEPVENLVFTGVFAPYLYNTKGKRFEKQISYYDADDPSQFAGYISNAETTNLYEARNDGRNLTTQFLVNYSKDFGGYKLDFLGGYEGFSSFSETLDASAENYTLRNYPYLSLGPLDYMRNAGGATETAYRSYFGRVMFDYKGKYLLQSNVRVDGSSRFHPDYRWGSFPSVSAGWVVSEESFFPKNSAISYLKLKASWGELGNERIGNYPYQSTIGYSDALFYRGGQVVSATTAAQFSYAIQDISWETTKTANYGLESYFFDNRLMLTFDYYEKTTKDMLLELEIPDYMGYENPEQNTGNMYTKGWDAQVSWKDNVGELRYSFSANISDFKSKMGDLGGIVFRGSTITREGTEYNEWYGYKSDGLYLTEEEIADSPTLNSSVRPGDVKYLDVSGPDGVPDGQITPDYDRVPLGGSLPRYQYGGNINVEYKNFDLTVGFQGVGKRNARLTPSMVKPFHSGWTNPPGIIDGNYWSVYNTPEENQSARFPRLSYVGAENNNYEMSDFWLIEGGYFRLKNIVLGYTLPKSATEFLGIQNLRFFASATDLFSIDKFPKGWDPETADDSYITSTLLLGASVKF</sequence>
<dbReference type="SUPFAM" id="SSF56935">
    <property type="entry name" value="Porins"/>
    <property type="match status" value="1"/>
</dbReference>
<keyword evidence="11" id="KW-1185">Reference proteome</keyword>
<dbReference type="GO" id="GO:0009279">
    <property type="term" value="C:cell outer membrane"/>
    <property type="evidence" value="ECO:0007669"/>
    <property type="project" value="UniProtKB-SubCell"/>
</dbReference>
<dbReference type="SUPFAM" id="SSF49464">
    <property type="entry name" value="Carboxypeptidase regulatory domain-like"/>
    <property type="match status" value="1"/>
</dbReference>
<organism evidence="10 11">
    <name type="scientific">Flagellimonas hadalis</name>
    <dbReference type="NCBI Taxonomy" id="2597517"/>
    <lineage>
        <taxon>Bacteria</taxon>
        <taxon>Pseudomonadati</taxon>
        <taxon>Bacteroidota</taxon>
        <taxon>Flavobacteriia</taxon>
        <taxon>Flavobacteriales</taxon>
        <taxon>Flavobacteriaceae</taxon>
        <taxon>Flagellimonas</taxon>
    </lineage>
</organism>
<comment type="similarity">
    <text evidence="7">Belongs to the TonB-dependent receptor family.</text>
</comment>
<keyword evidence="5 7" id="KW-0472">Membrane</keyword>
<dbReference type="InterPro" id="IPR036942">
    <property type="entry name" value="Beta-barrel_TonB_sf"/>
</dbReference>